<accession>A0A0E9XRP5</accession>
<reference evidence="1" key="2">
    <citation type="journal article" date="2015" name="Fish Shellfish Immunol.">
        <title>Early steps in the European eel (Anguilla anguilla)-Vibrio vulnificus interaction in the gills: Role of the RtxA13 toxin.</title>
        <authorList>
            <person name="Callol A."/>
            <person name="Pajuelo D."/>
            <person name="Ebbesson L."/>
            <person name="Teles M."/>
            <person name="MacKenzie S."/>
            <person name="Amaro C."/>
        </authorList>
    </citation>
    <scope>NUCLEOTIDE SEQUENCE</scope>
</reference>
<dbReference type="AlphaFoldDB" id="A0A0E9XRP5"/>
<dbReference type="EMBL" id="GBXM01004047">
    <property type="protein sequence ID" value="JAI04531.1"/>
    <property type="molecule type" value="Transcribed_RNA"/>
</dbReference>
<organism evidence="1">
    <name type="scientific">Anguilla anguilla</name>
    <name type="common">European freshwater eel</name>
    <name type="synonym">Muraena anguilla</name>
    <dbReference type="NCBI Taxonomy" id="7936"/>
    <lineage>
        <taxon>Eukaryota</taxon>
        <taxon>Metazoa</taxon>
        <taxon>Chordata</taxon>
        <taxon>Craniata</taxon>
        <taxon>Vertebrata</taxon>
        <taxon>Euteleostomi</taxon>
        <taxon>Actinopterygii</taxon>
        <taxon>Neopterygii</taxon>
        <taxon>Teleostei</taxon>
        <taxon>Anguilliformes</taxon>
        <taxon>Anguillidae</taxon>
        <taxon>Anguilla</taxon>
    </lineage>
</organism>
<reference evidence="1" key="1">
    <citation type="submission" date="2014-11" db="EMBL/GenBank/DDBJ databases">
        <authorList>
            <person name="Amaro Gonzalez C."/>
        </authorList>
    </citation>
    <scope>NUCLEOTIDE SEQUENCE</scope>
</reference>
<name>A0A0E9XRP5_ANGAN</name>
<sequence length="33" mass="3630">MPKPSHTLTRVVLSVMGKKNVSMVEQGAIQLIH</sequence>
<protein>
    <submittedName>
        <fullName evidence="1">Uncharacterized protein</fullName>
    </submittedName>
</protein>
<evidence type="ECO:0000313" key="1">
    <source>
        <dbReference type="EMBL" id="JAI04531.1"/>
    </source>
</evidence>
<proteinExistence type="predicted"/>